<gene>
    <name evidence="1" type="ORF">UFOPK2292_01330</name>
</gene>
<protein>
    <submittedName>
        <fullName evidence="1">Unannotated protein</fullName>
    </submittedName>
</protein>
<reference evidence="1" key="1">
    <citation type="submission" date="2020-05" db="EMBL/GenBank/DDBJ databases">
        <authorList>
            <person name="Chiriac C."/>
            <person name="Salcher M."/>
            <person name="Ghai R."/>
            <person name="Kavagutti S V."/>
        </authorList>
    </citation>
    <scope>NUCLEOTIDE SEQUENCE</scope>
</reference>
<evidence type="ECO:0000313" key="1">
    <source>
        <dbReference type="EMBL" id="CAB4679562.1"/>
    </source>
</evidence>
<organism evidence="1">
    <name type="scientific">freshwater metagenome</name>
    <dbReference type="NCBI Taxonomy" id="449393"/>
    <lineage>
        <taxon>unclassified sequences</taxon>
        <taxon>metagenomes</taxon>
        <taxon>ecological metagenomes</taxon>
    </lineage>
</organism>
<dbReference type="AlphaFoldDB" id="A0A6J6N099"/>
<name>A0A6J6N099_9ZZZZ</name>
<proteinExistence type="predicted"/>
<accession>A0A6J6N099</accession>
<dbReference type="EMBL" id="CAEZWU010000246">
    <property type="protein sequence ID" value="CAB4679562.1"/>
    <property type="molecule type" value="Genomic_DNA"/>
</dbReference>
<sequence length="157" mass="17740">MKTNDVLADEVVVDRPISSELFFVGSVSVRGDVISQCVEPNICNMRIIPWQLDSPCQSFSTHREISETLLYETSYFIDAMIWFDCIRVICVPLQKFFFVARQAKEIVFFFDILGLSVMDFAFAVVELFRCVVSLAGNTIMTAIDINFNVASVITGLQ</sequence>